<dbReference type="Proteomes" id="UP001178507">
    <property type="component" value="Unassembled WGS sequence"/>
</dbReference>
<evidence type="ECO:0000256" key="7">
    <source>
        <dbReference type="ARBA" id="ARBA00023002"/>
    </source>
</evidence>
<dbReference type="PANTHER" id="PTHR19370:SF184">
    <property type="entry name" value="NADH-CYTOCHROME B5 REDUCTASE-LIKE"/>
    <property type="match status" value="1"/>
</dbReference>
<evidence type="ECO:0000256" key="3">
    <source>
        <dbReference type="ARBA" id="ARBA00022630"/>
    </source>
</evidence>
<evidence type="ECO:0000256" key="1">
    <source>
        <dbReference type="ARBA" id="ARBA00001974"/>
    </source>
</evidence>
<feature type="binding site" evidence="10">
    <location>
        <position position="276"/>
    </location>
    <ligand>
        <name>FAD</name>
        <dbReference type="ChEBI" id="CHEBI:57692"/>
    </ligand>
</feature>
<dbReference type="CDD" id="cd06183">
    <property type="entry name" value="cyt_b5_reduct_like"/>
    <property type="match status" value="1"/>
</dbReference>
<evidence type="ECO:0000259" key="13">
    <source>
        <dbReference type="PROSITE" id="PS51384"/>
    </source>
</evidence>
<protein>
    <recommendedName>
        <fullName evidence="16">Rieske domain-containing protein</fullName>
    </recommendedName>
</protein>
<dbReference type="PANTHER" id="PTHR19370">
    <property type="entry name" value="NADH-CYTOCHROME B5 REDUCTASE"/>
    <property type="match status" value="1"/>
</dbReference>
<evidence type="ECO:0000256" key="6">
    <source>
        <dbReference type="ARBA" id="ARBA00022827"/>
    </source>
</evidence>
<dbReference type="InterPro" id="IPR017927">
    <property type="entry name" value="FAD-bd_FR_type"/>
</dbReference>
<dbReference type="AlphaFoldDB" id="A0AA36J0L8"/>
<evidence type="ECO:0000256" key="11">
    <source>
        <dbReference type="SAM" id="MobiDB-lite"/>
    </source>
</evidence>
<comment type="similarity">
    <text evidence="2">Belongs to the flavoprotein pyridine nucleotide cytochrome reductase family.</text>
</comment>
<sequence>MSAESSDGWVRVADSTALEQCDRAHVQVEGRFVSVLRARDGLHCIDSVCYHTGGPLTIGDIEDINGDLCVRCPWHDYSVRLSDGAKPYQAMKLDPKTKKLSPDGWKYTKSTQRTHEVLLRDGAIFVRLSTGGKFESDQFAYNASAAKNVSSGDNSFRPDGKGPGGYKRSGEVLAEHAKASSLAPPDHLPPRSSMPPAKPPAEKVYRMDQDWRAFRFLSKKQLTSNMWRFRFALTDCLGWPDVERHVRLRFAGETLEREYTPVSPLGQANFFDLAIKVYPDGALTPRLLQMKPGQHVEMCGPHGDLTISWASKTATRAGQPIPFDGLALVVGGSAVTVALQLLQDWLVKGDACRSLGIDIVYACRFQEELAFRAELEELTRRCPNIRLLLSVSQAPADWPGVGRLDAAALQWLHKKALPIVCGPPAFNEAMKESLASLDFHKVICL</sequence>
<dbReference type="GO" id="GO:0051537">
    <property type="term" value="F:2 iron, 2 sulfur cluster binding"/>
    <property type="evidence" value="ECO:0007669"/>
    <property type="project" value="UniProtKB-KW"/>
</dbReference>
<dbReference type="SUPFAM" id="SSF63380">
    <property type="entry name" value="Riboflavin synthase domain-like"/>
    <property type="match status" value="1"/>
</dbReference>
<evidence type="ECO:0000256" key="2">
    <source>
        <dbReference type="ARBA" id="ARBA00006105"/>
    </source>
</evidence>
<dbReference type="Gene3D" id="3.40.50.80">
    <property type="entry name" value="Nucleotide-binding domain of ferredoxin-NADP reductase (FNR) module"/>
    <property type="match status" value="1"/>
</dbReference>
<dbReference type="InterPro" id="IPR001433">
    <property type="entry name" value="OxRdtase_FAD/NAD-bd"/>
</dbReference>
<evidence type="ECO:0000256" key="4">
    <source>
        <dbReference type="ARBA" id="ARBA00022714"/>
    </source>
</evidence>
<evidence type="ECO:0000256" key="10">
    <source>
        <dbReference type="PIRSR" id="PIRSR601834-1"/>
    </source>
</evidence>
<dbReference type="Gene3D" id="2.40.30.10">
    <property type="entry name" value="Translation factors"/>
    <property type="match status" value="1"/>
</dbReference>
<evidence type="ECO:0000256" key="9">
    <source>
        <dbReference type="ARBA" id="ARBA00023014"/>
    </source>
</evidence>
<feature type="domain" description="Rieske" evidence="12">
    <location>
        <begin position="9"/>
        <end position="87"/>
    </location>
</feature>
<dbReference type="Gene3D" id="2.102.10.10">
    <property type="entry name" value="Rieske [2Fe-2S] iron-sulphur domain"/>
    <property type="match status" value="1"/>
</dbReference>
<dbReference type="GO" id="GO:0016491">
    <property type="term" value="F:oxidoreductase activity"/>
    <property type="evidence" value="ECO:0007669"/>
    <property type="project" value="UniProtKB-KW"/>
</dbReference>
<keyword evidence="5" id="KW-0479">Metal-binding</keyword>
<evidence type="ECO:0000313" key="14">
    <source>
        <dbReference type="EMBL" id="CAJ1396944.1"/>
    </source>
</evidence>
<accession>A0AA36J0L8</accession>
<dbReference type="SUPFAM" id="SSF50022">
    <property type="entry name" value="ISP domain"/>
    <property type="match status" value="1"/>
</dbReference>
<dbReference type="PROSITE" id="PS51384">
    <property type="entry name" value="FAD_FR"/>
    <property type="match status" value="1"/>
</dbReference>
<evidence type="ECO:0000256" key="8">
    <source>
        <dbReference type="ARBA" id="ARBA00023004"/>
    </source>
</evidence>
<dbReference type="PRINTS" id="PR00406">
    <property type="entry name" value="CYTB5RDTASE"/>
</dbReference>
<dbReference type="InterPro" id="IPR008333">
    <property type="entry name" value="Cbr1-like_FAD-bd_dom"/>
</dbReference>
<dbReference type="InterPro" id="IPR039261">
    <property type="entry name" value="FNR_nucleotide-bd"/>
</dbReference>
<feature type="domain" description="FAD-binding FR-type" evidence="13">
    <location>
        <begin position="209"/>
        <end position="308"/>
    </location>
</feature>
<organism evidence="14 15">
    <name type="scientific">Effrenium voratum</name>
    <dbReference type="NCBI Taxonomy" id="2562239"/>
    <lineage>
        <taxon>Eukaryota</taxon>
        <taxon>Sar</taxon>
        <taxon>Alveolata</taxon>
        <taxon>Dinophyceae</taxon>
        <taxon>Suessiales</taxon>
        <taxon>Symbiodiniaceae</taxon>
        <taxon>Effrenium</taxon>
    </lineage>
</organism>
<feature type="binding site" evidence="10">
    <location>
        <position position="259"/>
    </location>
    <ligand>
        <name>FAD</name>
        <dbReference type="ChEBI" id="CHEBI:57692"/>
    </ligand>
</feature>
<dbReference type="Pfam" id="PF00175">
    <property type="entry name" value="NAD_binding_1"/>
    <property type="match status" value="1"/>
</dbReference>
<dbReference type="InterPro" id="IPR017941">
    <property type="entry name" value="Rieske_2Fe-2S"/>
</dbReference>
<reference evidence="14" key="1">
    <citation type="submission" date="2023-08" db="EMBL/GenBank/DDBJ databases">
        <authorList>
            <person name="Chen Y."/>
            <person name="Shah S."/>
            <person name="Dougan E. K."/>
            <person name="Thang M."/>
            <person name="Chan C."/>
        </authorList>
    </citation>
    <scope>NUCLEOTIDE SEQUENCE</scope>
</reference>
<keyword evidence="4" id="KW-0001">2Fe-2S</keyword>
<keyword evidence="6 10" id="KW-0274">FAD</keyword>
<evidence type="ECO:0000256" key="5">
    <source>
        <dbReference type="ARBA" id="ARBA00022723"/>
    </source>
</evidence>
<comment type="cofactor">
    <cofactor evidence="1 10">
        <name>FAD</name>
        <dbReference type="ChEBI" id="CHEBI:57692"/>
    </cofactor>
</comment>
<feature type="binding site" evidence="10">
    <location>
        <position position="336"/>
    </location>
    <ligand>
        <name>FAD</name>
        <dbReference type="ChEBI" id="CHEBI:57692"/>
    </ligand>
</feature>
<keyword evidence="7" id="KW-0560">Oxidoreductase</keyword>
<keyword evidence="3 10" id="KW-0285">Flavoprotein</keyword>
<dbReference type="PROSITE" id="PS51296">
    <property type="entry name" value="RIESKE"/>
    <property type="match status" value="1"/>
</dbReference>
<keyword evidence="9" id="KW-0411">Iron-sulfur</keyword>
<name>A0AA36J0L8_9DINO</name>
<comment type="caution">
    <text evidence="14">The sequence shown here is derived from an EMBL/GenBank/DDBJ whole genome shotgun (WGS) entry which is preliminary data.</text>
</comment>
<proteinExistence type="inferred from homology"/>
<dbReference type="Pfam" id="PF00970">
    <property type="entry name" value="FAD_binding_6"/>
    <property type="match status" value="1"/>
</dbReference>
<keyword evidence="8" id="KW-0408">Iron</keyword>
<dbReference type="EMBL" id="CAUJNA010003248">
    <property type="protein sequence ID" value="CAJ1396944.1"/>
    <property type="molecule type" value="Genomic_DNA"/>
</dbReference>
<evidence type="ECO:0000313" key="15">
    <source>
        <dbReference type="Proteomes" id="UP001178507"/>
    </source>
</evidence>
<dbReference type="InterPro" id="IPR017938">
    <property type="entry name" value="Riboflavin_synthase-like_b-brl"/>
</dbReference>
<feature type="compositionally biased region" description="Basic and acidic residues" evidence="11">
    <location>
        <begin position="168"/>
        <end position="178"/>
    </location>
</feature>
<feature type="region of interest" description="Disordered" evidence="11">
    <location>
        <begin position="148"/>
        <end position="201"/>
    </location>
</feature>
<dbReference type="CDD" id="cd03467">
    <property type="entry name" value="Rieske"/>
    <property type="match status" value="1"/>
</dbReference>
<dbReference type="InterPro" id="IPR054716">
    <property type="entry name" value="Sol_Rieske_ferrdox_dom"/>
</dbReference>
<evidence type="ECO:0008006" key="16">
    <source>
        <dbReference type="Google" id="ProtNLM"/>
    </source>
</evidence>
<dbReference type="SUPFAM" id="SSF52343">
    <property type="entry name" value="Ferredoxin reductase-like, C-terminal NADP-linked domain"/>
    <property type="match status" value="1"/>
</dbReference>
<dbReference type="GO" id="GO:0046872">
    <property type="term" value="F:metal ion binding"/>
    <property type="evidence" value="ECO:0007669"/>
    <property type="project" value="UniProtKB-KW"/>
</dbReference>
<dbReference type="InterPro" id="IPR001834">
    <property type="entry name" value="CBR-like"/>
</dbReference>
<keyword evidence="15" id="KW-1185">Reference proteome</keyword>
<evidence type="ECO:0000259" key="12">
    <source>
        <dbReference type="PROSITE" id="PS51296"/>
    </source>
</evidence>
<gene>
    <name evidence="14" type="ORF">EVOR1521_LOCUS21067</name>
</gene>
<dbReference type="Pfam" id="PF22543">
    <property type="entry name" value="Rieske_4"/>
    <property type="match status" value="1"/>
</dbReference>
<feature type="binding site" evidence="10">
    <location>
        <position position="257"/>
    </location>
    <ligand>
        <name>FAD</name>
        <dbReference type="ChEBI" id="CHEBI:57692"/>
    </ligand>
</feature>
<dbReference type="InterPro" id="IPR036922">
    <property type="entry name" value="Rieske_2Fe-2S_sf"/>
</dbReference>